<dbReference type="Proteomes" id="UP001220964">
    <property type="component" value="Unassembled WGS sequence"/>
</dbReference>
<gene>
    <name evidence="1" type="ORF">P1J78_11940</name>
</gene>
<dbReference type="RefSeq" id="WP_275567587.1">
    <property type="nucleotide sequence ID" value="NZ_JARGYC010000028.1"/>
</dbReference>
<proteinExistence type="predicted"/>
<evidence type="ECO:0000313" key="1">
    <source>
        <dbReference type="EMBL" id="MDF0601446.1"/>
    </source>
</evidence>
<sequence>MTFFDKVRTGYEKRRLYNRTVNEIQSLPRDVALDLGIFPEDARRIAHKAVYG</sequence>
<comment type="caution">
    <text evidence="1">The sequence shown here is derived from an EMBL/GenBank/DDBJ whole genome shotgun (WGS) entry which is preliminary data.</text>
</comment>
<organism evidence="1 2">
    <name type="scientific">Psychromarinibacter sediminicola</name>
    <dbReference type="NCBI Taxonomy" id="3033385"/>
    <lineage>
        <taxon>Bacteria</taxon>
        <taxon>Pseudomonadati</taxon>
        <taxon>Pseudomonadota</taxon>
        <taxon>Alphaproteobacteria</taxon>
        <taxon>Rhodobacterales</taxon>
        <taxon>Paracoccaceae</taxon>
        <taxon>Psychromarinibacter</taxon>
    </lineage>
</organism>
<dbReference type="AlphaFoldDB" id="A0AAE3NS55"/>
<name>A0AAE3NS55_9RHOB</name>
<reference evidence="1" key="1">
    <citation type="submission" date="2023-03" db="EMBL/GenBank/DDBJ databases">
        <title>Multiphase analysis and comparison of six strains from genera Psychromarinibacter, Lutimaribacter, and Maritimibacter, including a novel species: Psychromarinibacter sediminicola sp. nov.</title>
        <authorList>
            <person name="Wang Y.-H."/>
            <person name="Ye M.-Q."/>
            <person name="Du Z.-J."/>
        </authorList>
    </citation>
    <scope>NUCLEOTIDE SEQUENCE</scope>
    <source>
        <strain evidence="1">C21-152</strain>
    </source>
</reference>
<keyword evidence="2" id="KW-1185">Reference proteome</keyword>
<evidence type="ECO:0008006" key="3">
    <source>
        <dbReference type="Google" id="ProtNLM"/>
    </source>
</evidence>
<evidence type="ECO:0000313" key="2">
    <source>
        <dbReference type="Proteomes" id="UP001220964"/>
    </source>
</evidence>
<protein>
    <recommendedName>
        <fullName evidence="3">DUF1127 domain-containing protein</fullName>
    </recommendedName>
</protein>
<accession>A0AAE3NS55</accession>
<dbReference type="EMBL" id="JARGYC010000028">
    <property type="protein sequence ID" value="MDF0601446.1"/>
    <property type="molecule type" value="Genomic_DNA"/>
</dbReference>